<accession>A0A0C3FFP7</accession>
<keyword evidence="2" id="KW-0547">Nucleotide-binding</keyword>
<dbReference type="PANTHER" id="PTHR18937">
    <property type="entry name" value="STRUCTURAL MAINTENANCE OF CHROMOSOMES SMC FAMILY MEMBER"/>
    <property type="match status" value="1"/>
</dbReference>
<dbReference type="Proteomes" id="UP000054166">
    <property type="component" value="Unassembled WGS sequence"/>
</dbReference>
<evidence type="ECO:0000259" key="5">
    <source>
        <dbReference type="Pfam" id="PF02463"/>
    </source>
</evidence>
<keyword evidence="4" id="KW-0539">Nucleus</keyword>
<organism evidence="6 7">
    <name type="scientific">Piloderma croceum (strain F 1598)</name>
    <dbReference type="NCBI Taxonomy" id="765440"/>
    <lineage>
        <taxon>Eukaryota</taxon>
        <taxon>Fungi</taxon>
        <taxon>Dikarya</taxon>
        <taxon>Basidiomycota</taxon>
        <taxon>Agaricomycotina</taxon>
        <taxon>Agaricomycetes</taxon>
        <taxon>Agaricomycetidae</taxon>
        <taxon>Atheliales</taxon>
        <taxon>Atheliaceae</taxon>
        <taxon>Piloderma</taxon>
    </lineage>
</organism>
<keyword evidence="3" id="KW-0067">ATP-binding</keyword>
<dbReference type="GO" id="GO:0005634">
    <property type="term" value="C:nucleus"/>
    <property type="evidence" value="ECO:0007669"/>
    <property type="project" value="UniProtKB-SubCell"/>
</dbReference>
<evidence type="ECO:0000256" key="4">
    <source>
        <dbReference type="ARBA" id="ARBA00023242"/>
    </source>
</evidence>
<dbReference type="GO" id="GO:0005524">
    <property type="term" value="F:ATP binding"/>
    <property type="evidence" value="ECO:0007669"/>
    <property type="project" value="UniProtKB-KW"/>
</dbReference>
<dbReference type="Pfam" id="PF02463">
    <property type="entry name" value="SMC_N"/>
    <property type="match status" value="1"/>
</dbReference>
<comment type="subcellular location">
    <subcellularLocation>
        <location evidence="1">Nucleus</location>
    </subcellularLocation>
</comment>
<protein>
    <recommendedName>
        <fullName evidence="5">RecF/RecN/SMC N-terminal domain-containing protein</fullName>
    </recommendedName>
</protein>
<evidence type="ECO:0000256" key="2">
    <source>
        <dbReference type="ARBA" id="ARBA00022741"/>
    </source>
</evidence>
<dbReference type="OrthoDB" id="5575062at2759"/>
<dbReference type="HOGENOM" id="CLU_2661298_0_0_1"/>
<reference evidence="6 7" key="1">
    <citation type="submission" date="2014-04" db="EMBL/GenBank/DDBJ databases">
        <authorList>
            <consortium name="DOE Joint Genome Institute"/>
            <person name="Kuo A."/>
            <person name="Tarkka M."/>
            <person name="Buscot F."/>
            <person name="Kohler A."/>
            <person name="Nagy L.G."/>
            <person name="Floudas D."/>
            <person name="Copeland A."/>
            <person name="Barry K.W."/>
            <person name="Cichocki N."/>
            <person name="Veneault-Fourrey C."/>
            <person name="LaButti K."/>
            <person name="Lindquist E.A."/>
            <person name="Lipzen A."/>
            <person name="Lundell T."/>
            <person name="Morin E."/>
            <person name="Murat C."/>
            <person name="Sun H."/>
            <person name="Tunlid A."/>
            <person name="Henrissat B."/>
            <person name="Grigoriev I.V."/>
            <person name="Hibbett D.S."/>
            <person name="Martin F."/>
            <person name="Nordberg H.P."/>
            <person name="Cantor M.N."/>
            <person name="Hua S.X."/>
        </authorList>
    </citation>
    <scope>NUCLEOTIDE SEQUENCE [LARGE SCALE GENOMIC DNA]</scope>
    <source>
        <strain evidence="6 7">F 1598</strain>
    </source>
</reference>
<evidence type="ECO:0000256" key="3">
    <source>
        <dbReference type="ARBA" id="ARBA00022840"/>
    </source>
</evidence>
<dbReference type="EMBL" id="KN833014">
    <property type="protein sequence ID" value="KIM78781.1"/>
    <property type="molecule type" value="Genomic_DNA"/>
</dbReference>
<feature type="domain" description="RecF/RecN/SMC N-terminal" evidence="5">
    <location>
        <begin position="1"/>
        <end position="60"/>
    </location>
</feature>
<dbReference type="InterPro" id="IPR027417">
    <property type="entry name" value="P-loop_NTPase"/>
</dbReference>
<feature type="non-terminal residue" evidence="6">
    <location>
        <position position="1"/>
    </location>
</feature>
<proteinExistence type="predicted"/>
<name>A0A0C3FFP7_PILCF</name>
<dbReference type="InterPro" id="IPR003395">
    <property type="entry name" value="RecF/RecN/SMC_N"/>
</dbReference>
<dbReference type="STRING" id="765440.A0A0C3FFP7"/>
<dbReference type="Gene3D" id="3.40.50.300">
    <property type="entry name" value="P-loop containing nucleotide triphosphate hydrolases"/>
    <property type="match status" value="1"/>
</dbReference>
<dbReference type="InParanoid" id="A0A0C3FFP7"/>
<evidence type="ECO:0000313" key="7">
    <source>
        <dbReference type="Proteomes" id="UP000054166"/>
    </source>
</evidence>
<dbReference type="AlphaFoldDB" id="A0A0C3FFP7"/>
<dbReference type="PANTHER" id="PTHR18937:SF172">
    <property type="entry name" value="STRUCTURAL MAINTENANCE OF CHROMOSOMES PROTEIN"/>
    <property type="match status" value="1"/>
</dbReference>
<evidence type="ECO:0000256" key="1">
    <source>
        <dbReference type="ARBA" id="ARBA00004123"/>
    </source>
</evidence>
<dbReference type="GO" id="GO:0000796">
    <property type="term" value="C:condensin complex"/>
    <property type="evidence" value="ECO:0007669"/>
    <property type="project" value="TreeGrafter"/>
</dbReference>
<evidence type="ECO:0000313" key="6">
    <source>
        <dbReference type="EMBL" id="KIM78781.1"/>
    </source>
</evidence>
<sequence length="76" mass="8633">SFSSIVGPNGSGKSTTIDTSLFVFGYRTSKMRQGKLSELMHNLARYSDLDEWSVEVHFREIIDLVCVFLQSWPSTE</sequence>
<dbReference type="SUPFAM" id="SSF52540">
    <property type="entry name" value="P-loop containing nucleoside triphosphate hydrolases"/>
    <property type="match status" value="1"/>
</dbReference>
<dbReference type="GO" id="GO:0007076">
    <property type="term" value="P:mitotic chromosome condensation"/>
    <property type="evidence" value="ECO:0007669"/>
    <property type="project" value="TreeGrafter"/>
</dbReference>
<gene>
    <name evidence="6" type="ORF">PILCRDRAFT_75124</name>
</gene>
<keyword evidence="7" id="KW-1185">Reference proteome</keyword>
<reference evidence="7" key="2">
    <citation type="submission" date="2015-01" db="EMBL/GenBank/DDBJ databases">
        <title>Evolutionary Origins and Diversification of the Mycorrhizal Mutualists.</title>
        <authorList>
            <consortium name="DOE Joint Genome Institute"/>
            <consortium name="Mycorrhizal Genomics Consortium"/>
            <person name="Kohler A."/>
            <person name="Kuo A."/>
            <person name="Nagy L.G."/>
            <person name="Floudas D."/>
            <person name="Copeland A."/>
            <person name="Barry K.W."/>
            <person name="Cichocki N."/>
            <person name="Veneault-Fourrey C."/>
            <person name="LaButti K."/>
            <person name="Lindquist E.A."/>
            <person name="Lipzen A."/>
            <person name="Lundell T."/>
            <person name="Morin E."/>
            <person name="Murat C."/>
            <person name="Riley R."/>
            <person name="Ohm R."/>
            <person name="Sun H."/>
            <person name="Tunlid A."/>
            <person name="Henrissat B."/>
            <person name="Grigoriev I.V."/>
            <person name="Hibbett D.S."/>
            <person name="Martin F."/>
        </authorList>
    </citation>
    <scope>NUCLEOTIDE SEQUENCE [LARGE SCALE GENOMIC DNA]</scope>
    <source>
        <strain evidence="7">F 1598</strain>
    </source>
</reference>